<reference evidence="3" key="1">
    <citation type="submission" date="2020-11" db="EMBL/GenBank/DDBJ databases">
        <title>Adaptations for nitrogen fixation in a non-lichenized fungal sporocarp promotes dispersal by wood-feeding termites.</title>
        <authorList>
            <consortium name="DOE Joint Genome Institute"/>
            <person name="Koch R.A."/>
            <person name="Yoon G."/>
            <person name="Arayal U."/>
            <person name="Lail K."/>
            <person name="Amirebrahimi M."/>
            <person name="Labutti K."/>
            <person name="Lipzen A."/>
            <person name="Riley R."/>
            <person name="Barry K."/>
            <person name="Henrissat B."/>
            <person name="Grigoriev I.V."/>
            <person name="Herr J.R."/>
            <person name="Aime M.C."/>
        </authorList>
    </citation>
    <scope>NUCLEOTIDE SEQUENCE</scope>
    <source>
        <strain evidence="3">MCA 3950</strain>
    </source>
</reference>
<dbReference type="OrthoDB" id="2915751at2759"/>
<feature type="transmembrane region" description="Helical" evidence="2">
    <location>
        <begin position="248"/>
        <end position="270"/>
    </location>
</feature>
<accession>A0A9P8ALL0</accession>
<feature type="transmembrane region" description="Helical" evidence="2">
    <location>
        <begin position="311"/>
        <end position="331"/>
    </location>
</feature>
<dbReference type="AlphaFoldDB" id="A0A9P8ALL0"/>
<keyword evidence="2" id="KW-0812">Transmembrane</keyword>
<feature type="transmembrane region" description="Helical" evidence="2">
    <location>
        <begin position="122"/>
        <end position="142"/>
    </location>
</feature>
<keyword evidence="4" id="KW-1185">Reference proteome</keyword>
<name>A0A9P8ALL0_9AGAR</name>
<comment type="caution">
    <text evidence="3">The sequence shown here is derived from an EMBL/GenBank/DDBJ whole genome shotgun (WGS) entry which is preliminary data.</text>
</comment>
<evidence type="ECO:0000313" key="3">
    <source>
        <dbReference type="EMBL" id="KAG7439910.1"/>
    </source>
</evidence>
<organism evidence="3 4">
    <name type="scientific">Guyanagaster necrorhizus</name>
    <dbReference type="NCBI Taxonomy" id="856835"/>
    <lineage>
        <taxon>Eukaryota</taxon>
        <taxon>Fungi</taxon>
        <taxon>Dikarya</taxon>
        <taxon>Basidiomycota</taxon>
        <taxon>Agaricomycotina</taxon>
        <taxon>Agaricomycetes</taxon>
        <taxon>Agaricomycetidae</taxon>
        <taxon>Agaricales</taxon>
        <taxon>Marasmiineae</taxon>
        <taxon>Physalacriaceae</taxon>
        <taxon>Guyanagaster</taxon>
    </lineage>
</organism>
<feature type="transmembrane region" description="Helical" evidence="2">
    <location>
        <begin position="92"/>
        <end position="110"/>
    </location>
</feature>
<keyword evidence="2" id="KW-1133">Transmembrane helix</keyword>
<evidence type="ECO:0000256" key="1">
    <source>
        <dbReference type="SAM" id="MobiDB-lite"/>
    </source>
</evidence>
<dbReference type="RefSeq" id="XP_043033410.1">
    <property type="nucleotide sequence ID" value="XM_043178539.1"/>
</dbReference>
<dbReference type="Proteomes" id="UP000812287">
    <property type="component" value="Unassembled WGS sequence"/>
</dbReference>
<gene>
    <name evidence="3" type="ORF">BT62DRAFT_1052236</name>
</gene>
<feature type="compositionally biased region" description="Polar residues" evidence="1">
    <location>
        <begin position="371"/>
        <end position="384"/>
    </location>
</feature>
<evidence type="ECO:0000313" key="4">
    <source>
        <dbReference type="Proteomes" id="UP000812287"/>
    </source>
</evidence>
<evidence type="ECO:0000256" key="2">
    <source>
        <dbReference type="SAM" id="Phobius"/>
    </source>
</evidence>
<feature type="region of interest" description="Disordered" evidence="1">
    <location>
        <begin position="371"/>
        <end position="392"/>
    </location>
</feature>
<dbReference type="EMBL" id="MU250581">
    <property type="protein sequence ID" value="KAG7439910.1"/>
    <property type="molecule type" value="Genomic_DNA"/>
</dbReference>
<dbReference type="GeneID" id="66100831"/>
<proteinExistence type="predicted"/>
<sequence length="392" mass="43831">MIYRQRATFVIVASISIRSRNYSLYGEWAPFGFGSLHGGSSPNPKIQFLSTHTVTKRLFSKVDWNMTPPFPTGETSPVIPVIATFFDPSGSYMVIGLYTLLIAITLWTIFSSPKKSGHTFLPTVILILYILTTISYGFDWAYQRRAFIENGDNFFSIFVALQSISPWWRAYELVDGISGGMSTFLVDITIVWRCWVLWDRQWRIVLIPALCTVAGTIAKAMQIRSVFINTTSEIGDTGGFVAEINWPLIYISLTLATTLLCTLLIVYRIVRLASGVGSYGKIVEIVIESSAMYSLTLIVYLALVARNLQSGYYADIIMAYIKVIAPTLLVGRVSASSNSSSNSQTIVHSTKDRSSVLSRFIARRRETASIYRNGNDSTTSSQTYYKPRMDNV</sequence>
<feature type="transmembrane region" description="Helical" evidence="2">
    <location>
        <begin position="282"/>
        <end position="305"/>
    </location>
</feature>
<protein>
    <submittedName>
        <fullName evidence="3">Uncharacterized protein</fullName>
    </submittedName>
</protein>
<keyword evidence="2" id="KW-0472">Membrane</keyword>
<feature type="transmembrane region" description="Helical" evidence="2">
    <location>
        <begin position="205"/>
        <end position="228"/>
    </location>
</feature>